<proteinExistence type="predicted"/>
<organism evidence="1 2">
    <name type="scientific">Lichtheimia corymbifera JMRC:FSU:9682</name>
    <dbReference type="NCBI Taxonomy" id="1263082"/>
    <lineage>
        <taxon>Eukaryota</taxon>
        <taxon>Fungi</taxon>
        <taxon>Fungi incertae sedis</taxon>
        <taxon>Mucoromycota</taxon>
        <taxon>Mucoromycotina</taxon>
        <taxon>Mucoromycetes</taxon>
        <taxon>Mucorales</taxon>
        <taxon>Lichtheimiaceae</taxon>
        <taxon>Lichtheimia</taxon>
    </lineage>
</organism>
<reference evidence="1" key="1">
    <citation type="submission" date="2013-08" db="EMBL/GenBank/DDBJ databases">
        <title>Gene expansion shapes genome architecture in the human pathogen Lichtheimia corymbifera: an evolutionary genomics analysis in the ancient terrestrial Mucorales (Mucoromycotina).</title>
        <authorList>
            <person name="Schwartze V.U."/>
            <person name="Winter S."/>
            <person name="Shelest E."/>
            <person name="Marcet-Houben M."/>
            <person name="Horn F."/>
            <person name="Wehner S."/>
            <person name="Hoffmann K."/>
            <person name="Riege K."/>
            <person name="Sammeth M."/>
            <person name="Nowrousian M."/>
            <person name="Valiante V."/>
            <person name="Linde J."/>
            <person name="Jacobsen I.D."/>
            <person name="Marz M."/>
            <person name="Brakhage A.A."/>
            <person name="Gabaldon T."/>
            <person name="Bocker S."/>
            <person name="Voigt K."/>
        </authorList>
    </citation>
    <scope>NUCLEOTIDE SEQUENCE [LARGE SCALE GENOMIC DNA]</scope>
    <source>
        <strain evidence="1">FSU 9682</strain>
    </source>
</reference>
<gene>
    <name evidence="1" type="ORF">LCOR_10136.1</name>
</gene>
<comment type="caution">
    <text evidence="1">The sequence shown here is derived from an EMBL/GenBank/DDBJ whole genome shotgun (WGS) entry which is preliminary data.</text>
</comment>
<dbReference type="VEuPathDB" id="FungiDB:LCOR_10136.1"/>
<dbReference type="EMBL" id="CBTN010000068">
    <property type="protein sequence ID" value="CDH59313.1"/>
    <property type="molecule type" value="Genomic_DNA"/>
</dbReference>
<evidence type="ECO:0000313" key="1">
    <source>
        <dbReference type="EMBL" id="CDH59313.1"/>
    </source>
</evidence>
<name>A0A068SAC9_9FUNG</name>
<accession>A0A068SAC9</accession>
<sequence length="132" mass="15060">MHIRKTAKRVGLLLARLSDRGVLGAVRAVDDDQTLTARSWKSERDAHCWRSFFGGGVFVQRCNVFSVVQNRKLKRVQVRDEPPKVGIVEMRRNQGDDAGCTAIVFGRWRSRVLTWSEKRGVSSIGKRCCRCR</sequence>
<keyword evidence="2" id="KW-1185">Reference proteome</keyword>
<protein>
    <submittedName>
        <fullName evidence="1">Uncharacterized protein</fullName>
    </submittedName>
</protein>
<dbReference type="Proteomes" id="UP000027586">
    <property type="component" value="Unassembled WGS sequence"/>
</dbReference>
<dbReference type="AlphaFoldDB" id="A0A068SAC9"/>
<evidence type="ECO:0000313" key="2">
    <source>
        <dbReference type="Proteomes" id="UP000027586"/>
    </source>
</evidence>